<dbReference type="SUPFAM" id="SSF56112">
    <property type="entry name" value="Protein kinase-like (PK-like)"/>
    <property type="match status" value="1"/>
</dbReference>
<dbReference type="Pfam" id="PF01636">
    <property type="entry name" value="APH"/>
    <property type="match status" value="1"/>
</dbReference>
<evidence type="ECO:0000256" key="1">
    <source>
        <dbReference type="SAM" id="MobiDB-lite"/>
    </source>
</evidence>
<dbReference type="InterPro" id="IPR002575">
    <property type="entry name" value="Aminoglycoside_PTrfase"/>
</dbReference>
<sequence>MPTSGLRPRAGCEGLRLLLHRCPSGPHESAARGAWRRRAGPRRHTRRGAAGVEQAPALPTGSSVQHNDLRPDNIILDSRSGRAWICDWNYLATGPAWADWVALLPYAHHDGLDADALLRGSTLSVGVPDDAVDSWLALLAAYMVVSGGSPEVPTSPHLRAHGRFTARIVIDWLSERRKRAA</sequence>
<dbReference type="OrthoDB" id="2570531at2"/>
<dbReference type="InterPro" id="IPR011009">
    <property type="entry name" value="Kinase-like_dom_sf"/>
</dbReference>
<proteinExistence type="predicted"/>
<organism evidence="3 4">
    <name type="scientific">Arthrobacter echini</name>
    <dbReference type="NCBI Taxonomy" id="1529066"/>
    <lineage>
        <taxon>Bacteria</taxon>
        <taxon>Bacillati</taxon>
        <taxon>Actinomycetota</taxon>
        <taxon>Actinomycetes</taxon>
        <taxon>Micrococcales</taxon>
        <taxon>Micrococcaceae</taxon>
        <taxon>Arthrobacter</taxon>
    </lineage>
</organism>
<evidence type="ECO:0000313" key="4">
    <source>
        <dbReference type="Proteomes" id="UP000305233"/>
    </source>
</evidence>
<dbReference type="EMBL" id="SSWH01000008">
    <property type="protein sequence ID" value="THJ65985.1"/>
    <property type="molecule type" value="Genomic_DNA"/>
</dbReference>
<accession>A0A4S5E3H5</accession>
<name>A0A4S5E3H5_9MICC</name>
<dbReference type="Proteomes" id="UP000305233">
    <property type="component" value="Unassembled WGS sequence"/>
</dbReference>
<dbReference type="AlphaFoldDB" id="A0A4S5E3H5"/>
<evidence type="ECO:0000259" key="2">
    <source>
        <dbReference type="Pfam" id="PF01636"/>
    </source>
</evidence>
<comment type="caution">
    <text evidence="3">The sequence shown here is derived from an EMBL/GenBank/DDBJ whole genome shotgun (WGS) entry which is preliminary data.</text>
</comment>
<dbReference type="Gene3D" id="3.90.1200.10">
    <property type="match status" value="1"/>
</dbReference>
<keyword evidence="4" id="KW-1185">Reference proteome</keyword>
<feature type="compositionally biased region" description="Basic residues" evidence="1">
    <location>
        <begin position="34"/>
        <end position="47"/>
    </location>
</feature>
<feature type="domain" description="Aminoglycoside phosphotransferase" evidence="2">
    <location>
        <begin position="55"/>
        <end position="106"/>
    </location>
</feature>
<protein>
    <recommendedName>
        <fullName evidence="2">Aminoglycoside phosphotransferase domain-containing protein</fullName>
    </recommendedName>
</protein>
<feature type="region of interest" description="Disordered" evidence="1">
    <location>
        <begin position="26"/>
        <end position="66"/>
    </location>
</feature>
<reference evidence="3 4" key="1">
    <citation type="submission" date="2019-04" db="EMBL/GenBank/DDBJ databases">
        <authorList>
            <person name="Liu Q."/>
            <person name="Xin Y.-H."/>
        </authorList>
    </citation>
    <scope>NUCLEOTIDE SEQUENCE [LARGE SCALE GENOMIC DNA]</scope>
    <source>
        <strain evidence="3 4">AM23</strain>
    </source>
</reference>
<gene>
    <name evidence="3" type="ORF">E8P82_10105</name>
</gene>
<evidence type="ECO:0000313" key="3">
    <source>
        <dbReference type="EMBL" id="THJ65985.1"/>
    </source>
</evidence>